<feature type="transmembrane region" description="Helical" evidence="1">
    <location>
        <begin position="60"/>
        <end position="79"/>
    </location>
</feature>
<sequence>MRRVVAEALVVPRWVRWAAHGAVLSVLPSGLWRVAIAFGWDSGFDGFLDPSHFPGAGSFYLIGLSLFAEALGLLTLGLVHRWGEVLPDWVPVLGGRRIPTAAAVVPAALGAAAVTLVTALGAVTWTDSENMGSPDAPDGALWWVMTLCYAPLLAWGPLLGAVTVAYALRRRRGSTAAGRGRGRGEQHGGVALRGARLAGREARAAVGGR</sequence>
<organism evidence="2 3">
    <name type="scientific">Streptomyces formicae</name>
    <dbReference type="NCBI Taxonomy" id="1616117"/>
    <lineage>
        <taxon>Bacteria</taxon>
        <taxon>Bacillati</taxon>
        <taxon>Actinomycetota</taxon>
        <taxon>Actinomycetes</taxon>
        <taxon>Kitasatosporales</taxon>
        <taxon>Streptomycetaceae</taxon>
        <taxon>Streptomyces</taxon>
    </lineage>
</organism>
<proteinExistence type="predicted"/>
<reference evidence="2 3" key="1">
    <citation type="submission" date="2017-08" db="EMBL/GenBank/DDBJ databases">
        <title>Complete Genome Sequence of Streptomyces formicae KY5, the formicamycin producer.</title>
        <authorList>
            <person name="Holmes N.A."/>
            <person name="Devine R."/>
            <person name="Qin Z."/>
            <person name="Seipke R.F."/>
            <person name="Wilkinson B."/>
            <person name="Hutchings M.I."/>
        </authorList>
    </citation>
    <scope>NUCLEOTIDE SEQUENCE [LARGE SCALE GENOMIC DNA]</scope>
    <source>
        <strain evidence="2 3">KY5</strain>
    </source>
</reference>
<gene>
    <name evidence="2" type="ORF">KY5_3944c</name>
</gene>
<keyword evidence="3" id="KW-1185">Reference proteome</keyword>
<accession>A0A291QBF8</accession>
<dbReference type="KEGG" id="sfk:KY5_3944c"/>
<dbReference type="EMBL" id="CP022685">
    <property type="protein sequence ID" value="ATL28962.1"/>
    <property type="molecule type" value="Genomic_DNA"/>
</dbReference>
<feature type="transmembrane region" description="Helical" evidence="1">
    <location>
        <begin position="21"/>
        <end position="40"/>
    </location>
</feature>
<dbReference type="Proteomes" id="UP000221011">
    <property type="component" value="Chromosome"/>
</dbReference>
<evidence type="ECO:0000256" key="1">
    <source>
        <dbReference type="SAM" id="Phobius"/>
    </source>
</evidence>
<keyword evidence="1" id="KW-0472">Membrane</keyword>
<evidence type="ECO:0000313" key="2">
    <source>
        <dbReference type="EMBL" id="ATL28962.1"/>
    </source>
</evidence>
<feature type="transmembrane region" description="Helical" evidence="1">
    <location>
        <begin position="140"/>
        <end position="168"/>
    </location>
</feature>
<keyword evidence="1" id="KW-0812">Transmembrane</keyword>
<evidence type="ECO:0000313" key="3">
    <source>
        <dbReference type="Proteomes" id="UP000221011"/>
    </source>
</evidence>
<name>A0A291QBF8_9ACTN</name>
<keyword evidence="1" id="KW-1133">Transmembrane helix</keyword>
<protein>
    <submittedName>
        <fullName evidence="2">Uncharacterized protein</fullName>
    </submittedName>
</protein>
<feature type="transmembrane region" description="Helical" evidence="1">
    <location>
        <begin position="100"/>
        <end position="120"/>
    </location>
</feature>
<dbReference type="AlphaFoldDB" id="A0A291QBF8"/>